<reference evidence="1 2" key="1">
    <citation type="submission" date="2019-03" db="EMBL/GenBank/DDBJ databases">
        <title>First draft genome of Liparis tanakae, snailfish: a comprehensive survey of snailfish specific genes.</title>
        <authorList>
            <person name="Kim W."/>
            <person name="Song I."/>
            <person name="Jeong J.-H."/>
            <person name="Kim D."/>
            <person name="Kim S."/>
            <person name="Ryu S."/>
            <person name="Song J.Y."/>
            <person name="Lee S.K."/>
        </authorList>
    </citation>
    <scope>NUCLEOTIDE SEQUENCE [LARGE SCALE GENOMIC DNA]</scope>
    <source>
        <tissue evidence="1">Muscle</tissue>
    </source>
</reference>
<protein>
    <submittedName>
        <fullName evidence="1">Uncharacterized protein</fullName>
    </submittedName>
</protein>
<dbReference type="Proteomes" id="UP000314294">
    <property type="component" value="Unassembled WGS sequence"/>
</dbReference>
<evidence type="ECO:0000313" key="1">
    <source>
        <dbReference type="EMBL" id="TNN51042.1"/>
    </source>
</evidence>
<keyword evidence="2" id="KW-1185">Reference proteome</keyword>
<dbReference type="EMBL" id="SRLO01000597">
    <property type="protein sequence ID" value="TNN51042.1"/>
    <property type="molecule type" value="Genomic_DNA"/>
</dbReference>
<proteinExistence type="predicted"/>
<accession>A0A4Z2GEE0</accession>
<evidence type="ECO:0000313" key="2">
    <source>
        <dbReference type="Proteomes" id="UP000314294"/>
    </source>
</evidence>
<gene>
    <name evidence="1" type="ORF">EYF80_038772</name>
</gene>
<sequence>MKRPFSGPRTPNREASLASARFRARSVFHDRDFLFGTGTRNIKRPIGEQLGATESGCSPTTSAGKEVLGGNLGAGFGGGTYLMSLASASAAEKLEVDDESFMGLAGGPRMRPGTQPSAAGDWLLAGRYTRNMFC</sequence>
<organism evidence="1 2">
    <name type="scientific">Liparis tanakae</name>
    <name type="common">Tanaka's snailfish</name>
    <dbReference type="NCBI Taxonomy" id="230148"/>
    <lineage>
        <taxon>Eukaryota</taxon>
        <taxon>Metazoa</taxon>
        <taxon>Chordata</taxon>
        <taxon>Craniata</taxon>
        <taxon>Vertebrata</taxon>
        <taxon>Euteleostomi</taxon>
        <taxon>Actinopterygii</taxon>
        <taxon>Neopterygii</taxon>
        <taxon>Teleostei</taxon>
        <taxon>Neoteleostei</taxon>
        <taxon>Acanthomorphata</taxon>
        <taxon>Eupercaria</taxon>
        <taxon>Perciformes</taxon>
        <taxon>Cottioidei</taxon>
        <taxon>Cottales</taxon>
        <taxon>Liparidae</taxon>
        <taxon>Liparis</taxon>
    </lineage>
</organism>
<comment type="caution">
    <text evidence="1">The sequence shown here is derived from an EMBL/GenBank/DDBJ whole genome shotgun (WGS) entry which is preliminary data.</text>
</comment>
<name>A0A4Z2GEE0_9TELE</name>
<dbReference type="AlphaFoldDB" id="A0A4Z2GEE0"/>